<keyword evidence="4" id="KW-1185">Reference proteome</keyword>
<protein>
    <recommendedName>
        <fullName evidence="2">PWWP domain-containing protein</fullName>
    </recommendedName>
</protein>
<accession>A0A2C9VA71</accession>
<feature type="region of interest" description="Disordered" evidence="1">
    <location>
        <begin position="653"/>
        <end position="682"/>
    </location>
</feature>
<evidence type="ECO:0000313" key="3">
    <source>
        <dbReference type="EMBL" id="OAY41715.1"/>
    </source>
</evidence>
<dbReference type="STRING" id="3983.A0A2C9VA71"/>
<comment type="caution">
    <text evidence="3">The sequence shown here is derived from an EMBL/GenBank/DDBJ whole genome shotgun (WGS) entry which is preliminary data.</text>
</comment>
<dbReference type="PANTHER" id="PTHR33697">
    <property type="entry name" value="T17B22.17 PROTEIN-RELATED"/>
    <property type="match status" value="1"/>
</dbReference>
<feature type="compositionally biased region" description="Polar residues" evidence="1">
    <location>
        <begin position="304"/>
        <end position="334"/>
    </location>
</feature>
<dbReference type="Gene3D" id="2.30.30.140">
    <property type="match status" value="1"/>
</dbReference>
<evidence type="ECO:0000259" key="2">
    <source>
        <dbReference type="PROSITE" id="PS50812"/>
    </source>
</evidence>
<feature type="domain" description="PWWP" evidence="2">
    <location>
        <begin position="13"/>
        <end position="68"/>
    </location>
</feature>
<name>A0A2C9VA71_MANES</name>
<dbReference type="PANTHER" id="PTHR33697:SF2">
    <property type="entry name" value="T17B22.17 PROTEIN"/>
    <property type="match status" value="1"/>
</dbReference>
<feature type="region of interest" description="Disordered" evidence="1">
    <location>
        <begin position="177"/>
        <end position="196"/>
    </location>
</feature>
<dbReference type="InterPro" id="IPR000313">
    <property type="entry name" value="PWWP_dom"/>
</dbReference>
<reference evidence="4" key="1">
    <citation type="journal article" date="2016" name="Nat. Biotechnol.">
        <title>Sequencing wild and cultivated cassava and related species reveals extensive interspecific hybridization and genetic diversity.</title>
        <authorList>
            <person name="Bredeson J.V."/>
            <person name="Lyons J.B."/>
            <person name="Prochnik S.E."/>
            <person name="Wu G.A."/>
            <person name="Ha C.M."/>
            <person name="Edsinger-Gonzales E."/>
            <person name="Grimwood J."/>
            <person name="Schmutz J."/>
            <person name="Rabbi I.Y."/>
            <person name="Egesi C."/>
            <person name="Nauluvula P."/>
            <person name="Lebot V."/>
            <person name="Ndunguru J."/>
            <person name="Mkamilo G."/>
            <person name="Bart R.S."/>
            <person name="Setter T.L."/>
            <person name="Gleadow R.M."/>
            <person name="Kulakow P."/>
            <person name="Ferguson M.E."/>
            <person name="Rounsley S."/>
            <person name="Rokhsar D.S."/>
        </authorList>
    </citation>
    <scope>NUCLEOTIDE SEQUENCE [LARGE SCALE GENOMIC DNA]</scope>
    <source>
        <strain evidence="4">cv. AM560-2</strain>
    </source>
</reference>
<dbReference type="Proteomes" id="UP000091857">
    <property type="component" value="Chromosome 9"/>
</dbReference>
<dbReference type="Gramene" id="Manes.09G124100.1.v8.1">
    <property type="protein sequence ID" value="Manes.09G124100.1.v8.1.CDS"/>
    <property type="gene ID" value="Manes.09G124100.v8.1"/>
</dbReference>
<dbReference type="OMA" id="VEWDEWA"/>
<feature type="compositionally biased region" description="Polar residues" evidence="1">
    <location>
        <begin position="124"/>
        <end position="135"/>
    </location>
</feature>
<dbReference type="Pfam" id="PF00855">
    <property type="entry name" value="PWWP"/>
    <property type="match status" value="1"/>
</dbReference>
<gene>
    <name evidence="3" type="ORF">MANES_09G124100v8</name>
</gene>
<dbReference type="AlphaFoldDB" id="A0A2C9VA71"/>
<dbReference type="OrthoDB" id="1908535at2759"/>
<proteinExistence type="predicted"/>
<dbReference type="SUPFAM" id="SSF63748">
    <property type="entry name" value="Tudor/PWWP/MBT"/>
    <property type="match status" value="1"/>
</dbReference>
<dbReference type="EMBL" id="CM004395">
    <property type="protein sequence ID" value="OAY41715.1"/>
    <property type="molecule type" value="Genomic_DNA"/>
</dbReference>
<dbReference type="CDD" id="cd05162">
    <property type="entry name" value="PWWP"/>
    <property type="match status" value="1"/>
</dbReference>
<evidence type="ECO:0000313" key="4">
    <source>
        <dbReference type="Proteomes" id="UP000091857"/>
    </source>
</evidence>
<organism evidence="3 4">
    <name type="scientific">Manihot esculenta</name>
    <name type="common">Cassava</name>
    <name type="synonym">Jatropha manihot</name>
    <dbReference type="NCBI Taxonomy" id="3983"/>
    <lineage>
        <taxon>Eukaryota</taxon>
        <taxon>Viridiplantae</taxon>
        <taxon>Streptophyta</taxon>
        <taxon>Embryophyta</taxon>
        <taxon>Tracheophyta</taxon>
        <taxon>Spermatophyta</taxon>
        <taxon>Magnoliopsida</taxon>
        <taxon>eudicotyledons</taxon>
        <taxon>Gunneridae</taxon>
        <taxon>Pentapetalae</taxon>
        <taxon>rosids</taxon>
        <taxon>fabids</taxon>
        <taxon>Malpighiales</taxon>
        <taxon>Euphorbiaceae</taxon>
        <taxon>Crotonoideae</taxon>
        <taxon>Manihoteae</taxon>
        <taxon>Manihot</taxon>
    </lineage>
</organism>
<feature type="region of interest" description="Disordered" evidence="1">
    <location>
        <begin position="119"/>
        <end position="151"/>
    </location>
</feature>
<dbReference type="PROSITE" id="PS50812">
    <property type="entry name" value="PWWP"/>
    <property type="match status" value="1"/>
</dbReference>
<dbReference type="InterPro" id="IPR044679">
    <property type="entry name" value="PWWP2-like"/>
</dbReference>
<feature type="region of interest" description="Disordered" evidence="1">
    <location>
        <begin position="287"/>
        <end position="377"/>
    </location>
</feature>
<evidence type="ECO:0000256" key="1">
    <source>
        <dbReference type="SAM" id="MobiDB-lite"/>
    </source>
</evidence>
<sequence>MGSSGSGAVDCGVGPIVWVRRRNGSWWPGKIMSPEELAECNLSSPRTGTPVKLLGREDASVDWYNLEKSKRVKAFRCGDFDDCIERAESAQGMRIKKREKYARREDAILHALELEKQMMKKQGKLSTTSDNQRSKLSGPAKKDLGIASEGLTNNSGIPGNAKLNTSIKDEIIGIPAKAKDGNQPISGDDHSEATPRMRGLQDLGLRTASKRKLPTSSDSDVCMKPMGDTHFQVHPVDAPNMERRNHANGADGVEVIQAKRSRCVYSPADSSDYLDDKELLPNQIKMLPSKSEDDDDHPHHSSLKEQNSSSGFMENLESDSSGTDSLQSESASSETEPDVADGMTVLPGTIMPTEAEQNALRQPEVPEHGSISSEDPDELAFSGEISLLYPDDPFLANAAVSKWRLKGKRNIRHLTKKSSDRADEKVLNGPLHGTYHKINGSTLGQRGYSFDDADLGRKYIGMYNDRSSYASRYAFKGRNNIGHNTIDWRDMAWEDRPAFKGHLEDRVEHFNPIFFGRHYYGGRARSMLVDVDLKVQASYQKAPVPIVSLTSKLNGKAIIGHPIQIQALEEGSSETLISINDYHGTEAVDHDANTSISPAWRTARRTNYRVPRPLLSSVLGSEHPQFIDQEGRLPFRKLSVGNFSHKATLVRKSFPHTSRPSMDRKFQRKLQKKASLSSNKKTRTLSSIAVQQSFSKPLHYSSISQMGGLLKSETTRPTTVACIPVKLVFSRLLEKINRPPSKAACKVVISNGNAERPPS</sequence>